<keyword evidence="2" id="KW-1185">Reference proteome</keyword>
<dbReference type="RefSeq" id="WP_208670077.1">
    <property type="nucleotide sequence ID" value="NZ_CP024767.1"/>
</dbReference>
<proteinExistence type="predicted"/>
<evidence type="ECO:0000313" key="2">
    <source>
        <dbReference type="Proteomes" id="UP000291121"/>
    </source>
</evidence>
<dbReference type="EMBL" id="CP024767">
    <property type="protein sequence ID" value="QAY82657.1"/>
    <property type="molecule type" value="Genomic_DNA"/>
</dbReference>
<reference evidence="1 2" key="1">
    <citation type="submission" date="2017-11" db="EMBL/GenBank/DDBJ databases">
        <title>Genome sequence of Pseudomonas arsenicoxydans ACM1.</title>
        <authorList>
            <person name="Nascimento F.X."/>
        </authorList>
    </citation>
    <scope>NUCLEOTIDE SEQUENCE [LARGE SCALE GENOMIC DNA]</scope>
    <source>
        <strain evidence="1 2">ACM1</strain>
    </source>
</reference>
<gene>
    <name evidence="1" type="ORF">CUN61_01180</name>
</gene>
<accession>A0A4P6FW74</accession>
<protein>
    <submittedName>
        <fullName evidence="1">Uncharacterized protein</fullName>
    </submittedName>
</protein>
<sequence>MTFNGDDAHQAIDKFLNTIDEPLRRVEAALTIDNKKGQMHGVCSAPDKSVVLAWQLHDTVQLINAAKLMTVN</sequence>
<name>A0A4P6FW74_9PSED</name>
<evidence type="ECO:0000313" key="1">
    <source>
        <dbReference type="EMBL" id="QAY82657.1"/>
    </source>
</evidence>
<dbReference type="AlphaFoldDB" id="A0A4P6FW74"/>
<organism evidence="1 2">
    <name type="scientific">Pseudomonas arsenicoxydans</name>
    <dbReference type="NCBI Taxonomy" id="702115"/>
    <lineage>
        <taxon>Bacteria</taxon>
        <taxon>Pseudomonadati</taxon>
        <taxon>Pseudomonadota</taxon>
        <taxon>Gammaproteobacteria</taxon>
        <taxon>Pseudomonadales</taxon>
        <taxon>Pseudomonadaceae</taxon>
        <taxon>Pseudomonas</taxon>
    </lineage>
</organism>
<dbReference type="Proteomes" id="UP000291121">
    <property type="component" value="Chromosome"/>
</dbReference>